<dbReference type="RefSeq" id="WP_021697693.1">
    <property type="nucleotide sequence ID" value="NZ_BATC01000032.1"/>
</dbReference>
<dbReference type="PANTHER" id="PTHR11702:SF31">
    <property type="entry name" value="MITOCHONDRIAL RIBOSOME-ASSOCIATED GTPASE 2"/>
    <property type="match status" value="1"/>
</dbReference>
<dbReference type="InterPro" id="IPR006074">
    <property type="entry name" value="GTP1-OBG_CS"/>
</dbReference>
<comment type="function">
    <text evidence="8">An essential GTPase which binds GTP, GDP and possibly (p)ppGpp with moderate affinity, with high nucleotide exchange rates and a fairly low GTP hydrolysis rate. Plays a role in control of the cell cycle, stress response, ribosome biogenesis and in those bacteria that undergo differentiation, in morphogenesis control.</text>
</comment>
<evidence type="ECO:0000256" key="1">
    <source>
        <dbReference type="ARBA" id="ARBA00007699"/>
    </source>
</evidence>
<dbReference type="GO" id="GO:0005737">
    <property type="term" value="C:cytoplasm"/>
    <property type="evidence" value="ECO:0007669"/>
    <property type="project" value="UniProtKB-SubCell"/>
</dbReference>
<evidence type="ECO:0000256" key="5">
    <source>
        <dbReference type="ARBA" id="ARBA00022801"/>
    </source>
</evidence>
<keyword evidence="3 8" id="KW-0479">Metal-binding</keyword>
<dbReference type="PROSITE" id="PS00905">
    <property type="entry name" value="GTP1_OBG"/>
    <property type="match status" value="1"/>
</dbReference>
<dbReference type="PROSITE" id="PS51883">
    <property type="entry name" value="OBG"/>
    <property type="match status" value="1"/>
</dbReference>
<comment type="subcellular location">
    <subcellularLocation>
        <location evidence="8">Cytoplasm</location>
    </subcellularLocation>
</comment>
<evidence type="ECO:0000256" key="4">
    <source>
        <dbReference type="ARBA" id="ARBA00022741"/>
    </source>
</evidence>
<dbReference type="Proteomes" id="UP000016569">
    <property type="component" value="Unassembled WGS sequence"/>
</dbReference>
<dbReference type="AlphaFoldDB" id="A0A8E0NC28"/>
<evidence type="ECO:0000256" key="8">
    <source>
        <dbReference type="HAMAP-Rule" id="MF_01454"/>
    </source>
</evidence>
<dbReference type="Gene3D" id="2.70.210.12">
    <property type="entry name" value="GTP1/OBG domain"/>
    <property type="match status" value="1"/>
</dbReference>
<keyword evidence="13" id="KW-1185">Reference proteome</keyword>
<evidence type="ECO:0000259" key="11">
    <source>
        <dbReference type="PROSITE" id="PS51883"/>
    </source>
</evidence>
<gene>
    <name evidence="8" type="primary">obg</name>
    <name evidence="12" type="ORF">MBEBAB_1849</name>
</gene>
<keyword evidence="4 8" id="KW-0547">Nucleotide-binding</keyword>
<dbReference type="HAMAP" id="MF_01454">
    <property type="entry name" value="GTPase_Obg"/>
    <property type="match status" value="1"/>
</dbReference>
<comment type="caution">
    <text evidence="12">The sequence shown here is derived from an EMBL/GenBank/DDBJ whole genome shotgun (WGS) entry which is preliminary data.</text>
</comment>
<dbReference type="NCBIfam" id="NF008956">
    <property type="entry name" value="PRK12299.1"/>
    <property type="match status" value="1"/>
</dbReference>
<dbReference type="GO" id="GO:0005525">
    <property type="term" value="F:GTP binding"/>
    <property type="evidence" value="ECO:0007669"/>
    <property type="project" value="UniProtKB-UniRule"/>
</dbReference>
<feature type="domain" description="Obg" evidence="11">
    <location>
        <begin position="1"/>
        <end position="159"/>
    </location>
</feature>
<evidence type="ECO:0000256" key="6">
    <source>
        <dbReference type="ARBA" id="ARBA00022842"/>
    </source>
</evidence>
<evidence type="ECO:0000256" key="7">
    <source>
        <dbReference type="ARBA" id="ARBA00023134"/>
    </source>
</evidence>
<evidence type="ECO:0000313" key="13">
    <source>
        <dbReference type="Proteomes" id="UP000016569"/>
    </source>
</evidence>
<feature type="binding site" evidence="8">
    <location>
        <position position="193"/>
    </location>
    <ligand>
        <name>Mg(2+)</name>
        <dbReference type="ChEBI" id="CHEBI:18420"/>
    </ligand>
</feature>
<feature type="binding site" evidence="8">
    <location>
        <begin position="191"/>
        <end position="195"/>
    </location>
    <ligand>
        <name>GTP</name>
        <dbReference type="ChEBI" id="CHEBI:37565"/>
    </ligand>
</feature>
<keyword evidence="2 8" id="KW-0963">Cytoplasm</keyword>
<comment type="cofactor">
    <cofactor evidence="8">
        <name>Mg(2+)</name>
        <dbReference type="ChEBI" id="CHEBI:18420"/>
    </cofactor>
</comment>
<evidence type="ECO:0000256" key="9">
    <source>
        <dbReference type="SAM" id="MobiDB-lite"/>
    </source>
</evidence>
<reference evidence="13" key="1">
    <citation type="journal article" date="2013" name="Genome Announc.">
        <title>Draft Genome Sequence of the Dimorphic Prosthecate Bacterium Brevundimonas abyssalis TAR-001T.</title>
        <authorList>
            <person name="Tsubouchi T."/>
            <person name="Nishi S."/>
            <person name="Usui K."/>
            <person name="Shimane Y."/>
            <person name="Takaki Y."/>
            <person name="Maruyama T."/>
            <person name="Hatada Y."/>
        </authorList>
    </citation>
    <scope>NUCLEOTIDE SEQUENCE [LARGE SCALE GENOMIC DNA]</scope>
    <source>
        <strain evidence="13">TAR-001</strain>
    </source>
</reference>
<feature type="binding site" evidence="8">
    <location>
        <begin position="280"/>
        <end position="283"/>
    </location>
    <ligand>
        <name>GTP</name>
        <dbReference type="ChEBI" id="CHEBI:37565"/>
    </ligand>
</feature>
<dbReference type="Pfam" id="PF01018">
    <property type="entry name" value="GTP1_OBG"/>
    <property type="match status" value="1"/>
</dbReference>
<dbReference type="GO" id="GO:0003924">
    <property type="term" value="F:GTPase activity"/>
    <property type="evidence" value="ECO:0007669"/>
    <property type="project" value="UniProtKB-UniRule"/>
</dbReference>
<organism evidence="12 13">
    <name type="scientific">Brevundimonas abyssalis TAR-001</name>
    <dbReference type="NCBI Taxonomy" id="1391729"/>
    <lineage>
        <taxon>Bacteria</taxon>
        <taxon>Pseudomonadati</taxon>
        <taxon>Pseudomonadota</taxon>
        <taxon>Alphaproteobacteria</taxon>
        <taxon>Caulobacterales</taxon>
        <taxon>Caulobacteraceae</taxon>
        <taxon>Brevundimonas</taxon>
    </lineage>
</organism>
<keyword evidence="6 8" id="KW-0460">Magnesium</keyword>
<dbReference type="Gene3D" id="3.40.50.300">
    <property type="entry name" value="P-loop containing nucleotide triphosphate hydrolases"/>
    <property type="match status" value="1"/>
</dbReference>
<dbReference type="PIRSF" id="PIRSF002401">
    <property type="entry name" value="GTP_bd_Obg/CgtA"/>
    <property type="match status" value="1"/>
</dbReference>
<comment type="similarity">
    <text evidence="1 8">Belongs to the TRAFAC class OBG-HflX-like GTPase superfamily. OBG GTPase family.</text>
</comment>
<dbReference type="SUPFAM" id="SSF82051">
    <property type="entry name" value="Obg GTP-binding protein N-terminal domain"/>
    <property type="match status" value="1"/>
</dbReference>
<dbReference type="InterPro" id="IPR045086">
    <property type="entry name" value="OBG_GTPase"/>
</dbReference>
<dbReference type="FunFam" id="2.70.210.12:FF:000001">
    <property type="entry name" value="GTPase Obg"/>
    <property type="match status" value="1"/>
</dbReference>
<feature type="domain" description="OBG-type G" evidence="10">
    <location>
        <begin position="160"/>
        <end position="328"/>
    </location>
</feature>
<name>A0A8E0NC28_9CAUL</name>
<feature type="region of interest" description="Disordered" evidence="9">
    <location>
        <begin position="331"/>
        <end position="350"/>
    </location>
</feature>
<evidence type="ECO:0000313" key="12">
    <source>
        <dbReference type="EMBL" id="GAD59599.1"/>
    </source>
</evidence>
<accession>A0A8E0NC28</accession>
<dbReference type="OrthoDB" id="9807318at2"/>
<dbReference type="InterPro" id="IPR006169">
    <property type="entry name" value="GTP1_OBG_dom"/>
</dbReference>
<dbReference type="InterPro" id="IPR014100">
    <property type="entry name" value="GTP-bd_Obg/CgtA"/>
</dbReference>
<dbReference type="InterPro" id="IPR027417">
    <property type="entry name" value="P-loop_NTPase"/>
</dbReference>
<feature type="binding site" evidence="8">
    <location>
        <begin position="213"/>
        <end position="216"/>
    </location>
    <ligand>
        <name>GTP</name>
        <dbReference type="ChEBI" id="CHEBI:37565"/>
    </ligand>
</feature>
<feature type="binding site" evidence="8">
    <location>
        <position position="173"/>
    </location>
    <ligand>
        <name>Mg(2+)</name>
        <dbReference type="ChEBI" id="CHEBI:18420"/>
    </ligand>
</feature>
<dbReference type="EMBL" id="BATC01000032">
    <property type="protein sequence ID" value="GAD59599.1"/>
    <property type="molecule type" value="Genomic_DNA"/>
</dbReference>
<keyword evidence="7 8" id="KW-0342">GTP-binding</keyword>
<dbReference type="GO" id="GO:0043022">
    <property type="term" value="F:ribosome binding"/>
    <property type="evidence" value="ECO:0007669"/>
    <property type="project" value="UniProtKB-ARBA"/>
</dbReference>
<dbReference type="NCBIfam" id="TIGR02729">
    <property type="entry name" value="Obg_CgtA"/>
    <property type="match status" value="1"/>
</dbReference>
<feature type="binding site" evidence="8">
    <location>
        <begin position="309"/>
        <end position="311"/>
    </location>
    <ligand>
        <name>GTP</name>
        <dbReference type="ChEBI" id="CHEBI:37565"/>
    </ligand>
</feature>
<dbReference type="CDD" id="cd01898">
    <property type="entry name" value="Obg"/>
    <property type="match status" value="1"/>
</dbReference>
<comment type="subunit">
    <text evidence="8">Monomer.</text>
</comment>
<dbReference type="PANTHER" id="PTHR11702">
    <property type="entry name" value="DEVELOPMENTALLY REGULATED GTP-BINDING PROTEIN-RELATED"/>
    <property type="match status" value="1"/>
</dbReference>
<dbReference type="SUPFAM" id="SSF52540">
    <property type="entry name" value="P-loop containing nucleoside triphosphate hydrolases"/>
    <property type="match status" value="1"/>
</dbReference>
<dbReference type="PRINTS" id="PR00326">
    <property type="entry name" value="GTP1OBG"/>
</dbReference>
<evidence type="ECO:0000256" key="3">
    <source>
        <dbReference type="ARBA" id="ARBA00022723"/>
    </source>
</evidence>
<dbReference type="GO" id="GO:0000287">
    <property type="term" value="F:magnesium ion binding"/>
    <property type="evidence" value="ECO:0007669"/>
    <property type="project" value="InterPro"/>
</dbReference>
<dbReference type="InterPro" id="IPR031167">
    <property type="entry name" value="G_OBG"/>
</dbReference>
<evidence type="ECO:0000256" key="2">
    <source>
        <dbReference type="ARBA" id="ARBA00022490"/>
    </source>
</evidence>
<dbReference type="NCBIfam" id="NF008955">
    <property type="entry name" value="PRK12297.1"/>
    <property type="match status" value="1"/>
</dbReference>
<proteinExistence type="inferred from homology"/>
<keyword evidence="5 8" id="KW-0378">Hydrolase</keyword>
<evidence type="ECO:0000259" key="10">
    <source>
        <dbReference type="PROSITE" id="PS51710"/>
    </source>
</evidence>
<dbReference type="InterPro" id="IPR006073">
    <property type="entry name" value="GTP-bd"/>
</dbReference>
<dbReference type="EC" id="3.6.5.-" evidence="8"/>
<dbReference type="Pfam" id="PF01926">
    <property type="entry name" value="MMR_HSR1"/>
    <property type="match status" value="1"/>
</dbReference>
<dbReference type="PROSITE" id="PS51710">
    <property type="entry name" value="G_OBG"/>
    <property type="match status" value="1"/>
</dbReference>
<feature type="binding site" evidence="8">
    <location>
        <begin position="166"/>
        <end position="173"/>
    </location>
    <ligand>
        <name>GTP</name>
        <dbReference type="ChEBI" id="CHEBI:37565"/>
    </ligand>
</feature>
<protein>
    <recommendedName>
        <fullName evidence="8">GTPase Obg</fullName>
        <ecNumber evidence="8">3.6.5.-</ecNumber>
    </recommendedName>
    <alternativeName>
        <fullName evidence="8">GTP-binding protein Obg</fullName>
    </alternativeName>
</protein>
<dbReference type="GO" id="GO:0042254">
    <property type="term" value="P:ribosome biogenesis"/>
    <property type="evidence" value="ECO:0007669"/>
    <property type="project" value="UniProtKB-UniRule"/>
</dbReference>
<dbReference type="InterPro" id="IPR036726">
    <property type="entry name" value="GTP1_OBG_dom_sf"/>
</dbReference>
<sequence length="350" mass="37467">MKFLDQAKIYIRSGNGGAGSVSFRREKFIPNGGPDGGDGGRGGHVWIEAVEGLNTLIDYRYQQHFKAQTGHHGQGRQMHGAKGEDVVLKVPVGTQVLDEDKETVLLDMDEPGKLVKLLSGGNGGWGNVHFKGPVNQAPRHANPGQEGQEKWIWLRLKLIADVGLAGLPNAGKSTFLAAASAARPKIADYPFTTLTPNLGVVDLSPTERFVIADIPGLIEGASEGAGLGTRFLGHVERTASLIHLIDGTQDDVAGAWRTIRAELEAYGEGLGEKTEILALNKIDALTPELREEKAAELEAVAGRRPMLVSGVSGEGVPELLRAAWAEVRKTRGEIPTEEEATEETQGGWTP</sequence>